<organism evidence="2 3">
    <name type="scientific">Staphylococcus pasteuri_A</name>
    <dbReference type="NCBI Taxonomy" id="3062664"/>
    <lineage>
        <taxon>Bacteria</taxon>
        <taxon>Bacillati</taxon>
        <taxon>Bacillota</taxon>
        <taxon>Bacilli</taxon>
        <taxon>Bacillales</taxon>
        <taxon>Staphylococcaceae</taxon>
        <taxon>Staphylococcus</taxon>
    </lineage>
</organism>
<dbReference type="Pfam" id="PF00925">
    <property type="entry name" value="GTP_cyclohydro2"/>
    <property type="match status" value="1"/>
</dbReference>
<protein>
    <recommendedName>
        <fullName evidence="1">GTP cyclohydrolase II domain-containing protein</fullName>
    </recommendedName>
</protein>
<dbReference type="SUPFAM" id="SSF142695">
    <property type="entry name" value="RibA-like"/>
    <property type="match status" value="1"/>
</dbReference>
<dbReference type="Gene3D" id="3.40.50.10990">
    <property type="entry name" value="GTP cyclohydrolase II"/>
    <property type="match status" value="1"/>
</dbReference>
<evidence type="ECO:0000259" key="1">
    <source>
        <dbReference type="Pfam" id="PF00925"/>
    </source>
</evidence>
<sequence>QDRGETPPQKRQQSASRTVGVGSQILADLGVSKMRLLSSPKRYHALSGFGLEVVEYIDQE</sequence>
<name>A0AAW7YVZ8_9STAP</name>
<gene>
    <name evidence="2" type="ORF">Q4528_16005</name>
</gene>
<evidence type="ECO:0000313" key="3">
    <source>
        <dbReference type="Proteomes" id="UP001170310"/>
    </source>
</evidence>
<feature type="non-terminal residue" evidence="2">
    <location>
        <position position="1"/>
    </location>
</feature>
<accession>A0AAW7YVZ8</accession>
<evidence type="ECO:0000313" key="2">
    <source>
        <dbReference type="EMBL" id="MDO6575615.1"/>
    </source>
</evidence>
<reference evidence="2" key="1">
    <citation type="submission" date="2023-07" db="EMBL/GenBank/DDBJ databases">
        <title>Genome content predicts the carbon catabolic preferences of heterotrophic bacteria.</title>
        <authorList>
            <person name="Gralka M."/>
        </authorList>
    </citation>
    <scope>NUCLEOTIDE SEQUENCE</scope>
    <source>
        <strain evidence="2">E2R20</strain>
    </source>
</reference>
<feature type="domain" description="GTP cyclohydrolase II" evidence="1">
    <location>
        <begin position="7"/>
        <end position="57"/>
    </location>
</feature>
<dbReference type="AlphaFoldDB" id="A0AAW7YVZ8"/>
<dbReference type="InterPro" id="IPR032677">
    <property type="entry name" value="GTP_cyclohydro_II"/>
</dbReference>
<keyword evidence="3" id="KW-1185">Reference proteome</keyword>
<comment type="caution">
    <text evidence="2">The sequence shown here is derived from an EMBL/GenBank/DDBJ whole genome shotgun (WGS) entry which is preliminary data.</text>
</comment>
<dbReference type="EMBL" id="JAUOQO010000964">
    <property type="protein sequence ID" value="MDO6575615.1"/>
    <property type="molecule type" value="Genomic_DNA"/>
</dbReference>
<proteinExistence type="predicted"/>
<dbReference type="Proteomes" id="UP001170310">
    <property type="component" value="Unassembled WGS sequence"/>
</dbReference>
<dbReference type="InterPro" id="IPR036144">
    <property type="entry name" value="RibA-like_sf"/>
</dbReference>